<dbReference type="InterPro" id="IPR031165">
    <property type="entry name" value="GNAT_YJDJ"/>
</dbReference>
<name>A0A5Q3S1V0_9NEIS</name>
<dbReference type="GO" id="GO:0016747">
    <property type="term" value="F:acyltransferase activity, transferring groups other than amino-acyl groups"/>
    <property type="evidence" value="ECO:0007669"/>
    <property type="project" value="InterPro"/>
</dbReference>
<dbReference type="SUPFAM" id="SSF55729">
    <property type="entry name" value="Acyl-CoA N-acyltransferases (Nat)"/>
    <property type="match status" value="1"/>
</dbReference>
<dbReference type="Pfam" id="PF14542">
    <property type="entry name" value="Acetyltransf_CG"/>
    <property type="match status" value="1"/>
</dbReference>
<dbReference type="PANTHER" id="PTHR31435:SF9">
    <property type="entry name" value="PROTEIN NATD1"/>
    <property type="match status" value="1"/>
</dbReference>
<dbReference type="PROSITE" id="PS51186">
    <property type="entry name" value="GNAT"/>
    <property type="match status" value="1"/>
</dbReference>
<protein>
    <submittedName>
        <fullName evidence="1">GNAT family N-acetyltransferase</fullName>
    </submittedName>
</protein>
<accession>A0A5Q3S1V0</accession>
<dbReference type="CDD" id="cd04301">
    <property type="entry name" value="NAT_SF"/>
    <property type="match status" value="1"/>
</dbReference>
<keyword evidence="2" id="KW-1185">Reference proteome</keyword>
<evidence type="ECO:0000313" key="2">
    <source>
        <dbReference type="Proteomes" id="UP000486297"/>
    </source>
</evidence>
<dbReference type="RefSeq" id="WP_095503434.1">
    <property type="nucleotide sequence ID" value="NZ_WJXO01000001.1"/>
</dbReference>
<dbReference type="AlphaFoldDB" id="A0A5Q3S1V0"/>
<organism evidence="1 2">
    <name type="scientific">Neisseria brasiliensis</name>
    <dbReference type="NCBI Taxonomy" id="2666100"/>
    <lineage>
        <taxon>Bacteria</taxon>
        <taxon>Pseudomonadati</taxon>
        <taxon>Pseudomonadota</taxon>
        <taxon>Betaproteobacteria</taxon>
        <taxon>Neisseriales</taxon>
        <taxon>Neisseriaceae</taxon>
        <taxon>Neisseria</taxon>
    </lineage>
</organism>
<reference evidence="1" key="1">
    <citation type="journal article" name="Emerg. Infect. Dis.">
        <title>Two cases of a newly characterized neisseria species.</title>
        <authorList>
            <person name="Mustapha M."/>
            <person name="Lemos A.P.S."/>
            <person name="Harrison L.H."/>
            <person name="Vantyne D."/>
            <person name="Sacchi C.T."/>
        </authorList>
    </citation>
    <scope>NUCLEOTIDE SEQUENCE</scope>
    <source>
        <strain evidence="1">N.95.16</strain>
    </source>
</reference>
<dbReference type="PROSITE" id="PS51729">
    <property type="entry name" value="GNAT_YJDJ"/>
    <property type="match status" value="1"/>
</dbReference>
<dbReference type="Proteomes" id="UP000486297">
    <property type="component" value="Unassembled WGS sequence"/>
</dbReference>
<evidence type="ECO:0000313" key="1">
    <source>
        <dbReference type="EMBL" id="MRN39116.1"/>
    </source>
</evidence>
<gene>
    <name evidence="1" type="ORF">GJU80_11685</name>
</gene>
<dbReference type="InterPro" id="IPR000182">
    <property type="entry name" value="GNAT_dom"/>
</dbReference>
<sequence length="114" mass="13075">MFSCTLRQIFYTDEATRRFSITKEKVMPNIQHQIESQKFVLLADDEIVGELDYRTFGNTLDITHTRIEPQHRGKGLARHLVNAAIQEAEKNGLNLTASCDYAEQILAREGRLSH</sequence>
<dbReference type="PANTHER" id="PTHR31435">
    <property type="entry name" value="PROTEIN NATD1"/>
    <property type="match status" value="1"/>
</dbReference>
<dbReference type="EMBL" id="WJXO01000001">
    <property type="protein sequence ID" value="MRN39116.1"/>
    <property type="molecule type" value="Genomic_DNA"/>
</dbReference>
<keyword evidence="1" id="KW-0808">Transferase</keyword>
<comment type="caution">
    <text evidence="1">The sequence shown here is derived from an EMBL/GenBank/DDBJ whole genome shotgun (WGS) entry which is preliminary data.</text>
</comment>
<dbReference type="InterPro" id="IPR016181">
    <property type="entry name" value="Acyl_CoA_acyltransferase"/>
</dbReference>
<dbReference type="InterPro" id="IPR045057">
    <property type="entry name" value="Gcn5-rel_NAT"/>
</dbReference>
<proteinExistence type="predicted"/>
<dbReference type="Gene3D" id="3.40.630.30">
    <property type="match status" value="1"/>
</dbReference>